<reference evidence="18" key="1">
    <citation type="submission" date="2025-08" db="UniProtKB">
        <authorList>
            <consortium name="Ensembl"/>
        </authorList>
    </citation>
    <scope>IDENTIFICATION</scope>
</reference>
<feature type="domain" description="Pyridoxamine kinase/Phosphomethylpyrimidine kinase" evidence="17">
    <location>
        <begin position="234"/>
        <end position="378"/>
    </location>
</feature>
<comment type="pathway">
    <text evidence="2">Cofactor metabolism; pyridoxal 5'-phosphate salvage; pyridoxine 5'-phosphate from pyridoxine: step 1/1.</text>
</comment>
<dbReference type="SUPFAM" id="SSF53613">
    <property type="entry name" value="Ribokinase-like"/>
    <property type="match status" value="1"/>
</dbReference>
<dbReference type="PANTHER" id="PTHR10534:SF2">
    <property type="entry name" value="PYRIDOXAL KINASE"/>
    <property type="match status" value="1"/>
</dbReference>
<evidence type="ECO:0000256" key="12">
    <source>
        <dbReference type="ARBA" id="ARBA00045787"/>
    </source>
</evidence>
<dbReference type="Gene3D" id="3.40.1190.20">
    <property type="match status" value="1"/>
</dbReference>
<comment type="pathway">
    <text evidence="1">Cofactor metabolism; pyridoxal 5'-phosphate salvage; pyridoxamine 5'-phosphate from pyridoxamine: step 1/1.</text>
</comment>
<reference evidence="18" key="2">
    <citation type="submission" date="2025-09" db="UniProtKB">
        <authorList>
            <consortium name="Ensembl"/>
        </authorList>
    </citation>
    <scope>IDENTIFICATION</scope>
</reference>
<keyword evidence="8" id="KW-0547">Nucleotide-binding</keyword>
<keyword evidence="9" id="KW-0418">Kinase</keyword>
<evidence type="ECO:0000256" key="5">
    <source>
        <dbReference type="ARBA" id="ARBA00012104"/>
    </source>
</evidence>
<dbReference type="GO" id="GO:0005829">
    <property type="term" value="C:cytosol"/>
    <property type="evidence" value="ECO:0007669"/>
    <property type="project" value="TreeGrafter"/>
</dbReference>
<dbReference type="Pfam" id="PF08543">
    <property type="entry name" value="Phos_pyr_kin"/>
    <property type="match status" value="1"/>
</dbReference>
<keyword evidence="16" id="KW-1133">Transmembrane helix</keyword>
<protein>
    <recommendedName>
        <fullName evidence="6">Pyridoxal kinase</fullName>
        <ecNumber evidence="5">2.7.1.35</ecNumber>
    </recommendedName>
    <alternativeName>
        <fullName evidence="11">Pyridoxine kinase</fullName>
    </alternativeName>
</protein>
<evidence type="ECO:0000256" key="6">
    <source>
        <dbReference type="ARBA" id="ARBA00018134"/>
    </source>
</evidence>
<dbReference type="InterPro" id="IPR029056">
    <property type="entry name" value="Ribokinase-like"/>
</dbReference>
<evidence type="ECO:0000256" key="7">
    <source>
        <dbReference type="ARBA" id="ARBA00022679"/>
    </source>
</evidence>
<dbReference type="InterPro" id="IPR004625">
    <property type="entry name" value="PyrdxlKinase"/>
</dbReference>
<dbReference type="AlphaFoldDB" id="A0A8C9HBT1"/>
<keyword evidence="19" id="KW-1185">Reference proteome</keyword>
<evidence type="ECO:0000256" key="14">
    <source>
        <dbReference type="ARBA" id="ARBA00047377"/>
    </source>
</evidence>
<evidence type="ECO:0000313" key="19">
    <source>
        <dbReference type="Proteomes" id="UP000694416"/>
    </source>
</evidence>
<evidence type="ECO:0000313" key="18">
    <source>
        <dbReference type="Ensembl" id="ENSPTEP00000014143.1"/>
    </source>
</evidence>
<dbReference type="PANTHER" id="PTHR10534">
    <property type="entry name" value="PYRIDOXAL KINASE"/>
    <property type="match status" value="1"/>
</dbReference>
<name>A0A8C9HBT1_9PRIM</name>
<organism evidence="18 19">
    <name type="scientific">Piliocolobus tephrosceles</name>
    <name type="common">Ugandan red Colobus</name>
    <dbReference type="NCBI Taxonomy" id="591936"/>
    <lineage>
        <taxon>Eukaryota</taxon>
        <taxon>Metazoa</taxon>
        <taxon>Chordata</taxon>
        <taxon>Craniata</taxon>
        <taxon>Vertebrata</taxon>
        <taxon>Euteleostomi</taxon>
        <taxon>Mammalia</taxon>
        <taxon>Eutheria</taxon>
        <taxon>Euarchontoglires</taxon>
        <taxon>Primates</taxon>
        <taxon>Haplorrhini</taxon>
        <taxon>Catarrhini</taxon>
        <taxon>Cercopithecidae</taxon>
        <taxon>Colobinae</taxon>
        <taxon>Piliocolobus</taxon>
    </lineage>
</organism>
<evidence type="ECO:0000256" key="2">
    <source>
        <dbReference type="ARBA" id="ARBA00004835"/>
    </source>
</evidence>
<evidence type="ECO:0000256" key="3">
    <source>
        <dbReference type="ARBA" id="ARBA00005210"/>
    </source>
</evidence>
<evidence type="ECO:0000256" key="15">
    <source>
        <dbReference type="ARBA" id="ARBA00048524"/>
    </source>
</evidence>
<dbReference type="UniPathway" id="UPA01068">
    <property type="reaction ID" value="UER00298"/>
</dbReference>
<dbReference type="GO" id="GO:0008478">
    <property type="term" value="F:pyridoxal kinase activity"/>
    <property type="evidence" value="ECO:0007669"/>
    <property type="project" value="UniProtKB-EC"/>
</dbReference>
<dbReference type="Ensembl" id="ENSPTET00000021221.1">
    <property type="protein sequence ID" value="ENSPTEP00000014143.1"/>
    <property type="gene ID" value="ENSPTEG00000015814.1"/>
</dbReference>
<evidence type="ECO:0000256" key="4">
    <source>
        <dbReference type="ARBA" id="ARBA00008805"/>
    </source>
</evidence>
<feature type="transmembrane region" description="Helical" evidence="16">
    <location>
        <begin position="20"/>
        <end position="47"/>
    </location>
</feature>
<feature type="transmembrane region" description="Helical" evidence="16">
    <location>
        <begin position="53"/>
        <end position="74"/>
    </location>
</feature>
<evidence type="ECO:0000256" key="8">
    <source>
        <dbReference type="ARBA" id="ARBA00022741"/>
    </source>
</evidence>
<comment type="catalytic activity">
    <reaction evidence="13">
        <text>pyridoxamine + ATP = pyridoxamine 5'-phosphate + ADP + H(+)</text>
        <dbReference type="Rhea" id="RHEA:25104"/>
        <dbReference type="ChEBI" id="CHEBI:15378"/>
        <dbReference type="ChEBI" id="CHEBI:30616"/>
        <dbReference type="ChEBI" id="CHEBI:57761"/>
        <dbReference type="ChEBI" id="CHEBI:58451"/>
        <dbReference type="ChEBI" id="CHEBI:456216"/>
        <dbReference type="EC" id="2.7.1.35"/>
    </reaction>
    <physiologicalReaction direction="left-to-right" evidence="13">
        <dbReference type="Rhea" id="RHEA:25105"/>
    </physiologicalReaction>
</comment>
<comment type="catalytic activity">
    <reaction evidence="15">
        <text>pyridoxine + ATP = pyridoxine 5'-phosphate + ADP + H(+)</text>
        <dbReference type="Rhea" id="RHEA:25108"/>
        <dbReference type="ChEBI" id="CHEBI:15378"/>
        <dbReference type="ChEBI" id="CHEBI:16709"/>
        <dbReference type="ChEBI" id="CHEBI:30616"/>
        <dbReference type="ChEBI" id="CHEBI:58589"/>
        <dbReference type="ChEBI" id="CHEBI:456216"/>
        <dbReference type="EC" id="2.7.1.35"/>
    </reaction>
    <physiologicalReaction direction="left-to-right" evidence="15">
        <dbReference type="Rhea" id="RHEA:25109"/>
    </physiologicalReaction>
</comment>
<keyword evidence="16" id="KW-0472">Membrane</keyword>
<sequence length="398" mass="46747">MRKRYKKKFKKSFRFGDLIFLYLFFIFSLFFYLNLYYFTLPIILLFIFIPFYFYYYFIFITILFLLLFYFYYYFIIFLHDMTYIHVNPMDNKNGEIIVSIQSQVFDGFCGNNVGTFVLRRRGHIPKILNTVQYYSKYKHIGAEISNDTLKNIINEFCKDILFADNSSNTNNHTTTVITATSTTNTNQISFLTGYMKTYDCVDIVMNAIVELKKKKKIENIITNNENIEKIQNKEKEQVELLIENIINLNYFWICDPVMGDNGRVYVDSDVVKAYTKATTYADIITPNQFELELLSNTKINNEKDVIKSIDQLLNNGSKIIIVTSVRYSFDASNLYLYVGFYNNNKKLICFKFKIPRCDIDICGTGDLFTSLLLSFILKQKGNILKIISKVLNIMQVSN</sequence>
<evidence type="ECO:0000256" key="1">
    <source>
        <dbReference type="ARBA" id="ARBA00004750"/>
    </source>
</evidence>
<keyword evidence="7" id="KW-0808">Transferase</keyword>
<dbReference type="GO" id="GO:0009443">
    <property type="term" value="P:pyridoxal 5'-phosphate salvage"/>
    <property type="evidence" value="ECO:0007669"/>
    <property type="project" value="InterPro"/>
</dbReference>
<dbReference type="GO" id="GO:0005524">
    <property type="term" value="F:ATP binding"/>
    <property type="evidence" value="ECO:0007669"/>
    <property type="project" value="UniProtKB-KW"/>
</dbReference>
<comment type="function">
    <text evidence="12">Catalyzes the phosphorylation of the dietary vitamin B6 vitamers pyridoxal (PL), pyridoxine (PN) and pyridoxamine (PM) to form pyridoxal 5'-phosphate (PLP), pyridoxine 5'-phosphate (PNP) and pyridoxamine 5'-phosphate (PMP), respectively. PLP is the active form of vitamin B6, and acts as a cofactor for over 140 different enzymatic reactions.</text>
</comment>
<accession>A0A8C9HBT1</accession>
<keyword evidence="10" id="KW-0067">ATP-binding</keyword>
<evidence type="ECO:0000256" key="11">
    <source>
        <dbReference type="ARBA" id="ARBA00032808"/>
    </source>
</evidence>
<dbReference type="Proteomes" id="UP000694416">
    <property type="component" value="Unplaced"/>
</dbReference>
<proteinExistence type="inferred from homology"/>
<keyword evidence="16" id="KW-0812">Transmembrane</keyword>
<comment type="pathway">
    <text evidence="3">Cofactor metabolism; pyridoxal 5'-phosphate salvage; pyridoxal 5'-phosphate from pyridoxal: step 1/1.</text>
</comment>
<evidence type="ECO:0000256" key="13">
    <source>
        <dbReference type="ARBA" id="ARBA00047310"/>
    </source>
</evidence>
<evidence type="ECO:0000256" key="16">
    <source>
        <dbReference type="SAM" id="Phobius"/>
    </source>
</evidence>
<evidence type="ECO:0000259" key="17">
    <source>
        <dbReference type="Pfam" id="PF08543"/>
    </source>
</evidence>
<comment type="similarity">
    <text evidence="4">Belongs to the pyridoxine kinase family.</text>
</comment>
<evidence type="ECO:0000256" key="10">
    <source>
        <dbReference type="ARBA" id="ARBA00022840"/>
    </source>
</evidence>
<dbReference type="EC" id="2.7.1.35" evidence="5"/>
<comment type="catalytic activity">
    <reaction evidence="14">
        <text>pyridoxal + ATP = pyridoxal 5'-phosphate + ADP + H(+)</text>
        <dbReference type="Rhea" id="RHEA:10224"/>
        <dbReference type="ChEBI" id="CHEBI:15378"/>
        <dbReference type="ChEBI" id="CHEBI:17310"/>
        <dbReference type="ChEBI" id="CHEBI:30616"/>
        <dbReference type="ChEBI" id="CHEBI:456216"/>
        <dbReference type="ChEBI" id="CHEBI:597326"/>
        <dbReference type="EC" id="2.7.1.35"/>
    </reaction>
    <physiologicalReaction direction="left-to-right" evidence="14">
        <dbReference type="Rhea" id="RHEA:10225"/>
    </physiologicalReaction>
</comment>
<evidence type="ECO:0000256" key="9">
    <source>
        <dbReference type="ARBA" id="ARBA00022777"/>
    </source>
</evidence>
<dbReference type="InterPro" id="IPR013749">
    <property type="entry name" value="PM/HMP-P_kinase-1"/>
</dbReference>